<reference evidence="1 2" key="1">
    <citation type="submission" date="2022-11" db="EMBL/GenBank/DDBJ databases">
        <title>Minimal conservation of predation-associated metabolite biosynthetic gene clusters underscores biosynthetic potential of Myxococcota including descriptions for ten novel species: Archangium lansinium sp. nov., Myxococcus landrumus sp. nov., Nannocystis bai.</title>
        <authorList>
            <person name="Ahearne A."/>
            <person name="Stevens C."/>
            <person name="Phillips K."/>
        </authorList>
    </citation>
    <scope>NUCLEOTIDE SEQUENCE [LARGE SCALE GENOMIC DNA]</scope>
    <source>
        <strain evidence="1 2">MIWBW</strain>
    </source>
</reference>
<accession>A0ABT4A832</accession>
<comment type="caution">
    <text evidence="1">The sequence shown here is derived from an EMBL/GenBank/DDBJ whole genome shotgun (WGS) entry which is preliminary data.</text>
</comment>
<organism evidence="1 2">
    <name type="scientific">Archangium lansingense</name>
    <dbReference type="NCBI Taxonomy" id="2995310"/>
    <lineage>
        <taxon>Bacteria</taxon>
        <taxon>Pseudomonadati</taxon>
        <taxon>Myxococcota</taxon>
        <taxon>Myxococcia</taxon>
        <taxon>Myxococcales</taxon>
        <taxon>Cystobacterineae</taxon>
        <taxon>Archangiaceae</taxon>
        <taxon>Archangium</taxon>
    </lineage>
</organism>
<dbReference type="Proteomes" id="UP001207654">
    <property type="component" value="Unassembled WGS sequence"/>
</dbReference>
<protein>
    <submittedName>
        <fullName evidence="1">Uncharacterized protein</fullName>
    </submittedName>
</protein>
<proteinExistence type="predicted"/>
<dbReference type="RefSeq" id="WP_267536632.1">
    <property type="nucleotide sequence ID" value="NZ_JAPNKA010000001.1"/>
</dbReference>
<dbReference type="EMBL" id="JAPNKA010000001">
    <property type="protein sequence ID" value="MCY1077823.1"/>
    <property type="molecule type" value="Genomic_DNA"/>
</dbReference>
<evidence type="ECO:0000313" key="2">
    <source>
        <dbReference type="Proteomes" id="UP001207654"/>
    </source>
</evidence>
<name>A0ABT4A832_9BACT</name>
<keyword evidence="2" id="KW-1185">Reference proteome</keyword>
<sequence>MAAKYCDPTHRQDVADFFTECMARAPGGTRMLAQVLESVDLCIAFKAAQATSVESFLASPHP</sequence>
<gene>
    <name evidence="1" type="ORF">OV287_25460</name>
</gene>
<evidence type="ECO:0000313" key="1">
    <source>
        <dbReference type="EMBL" id="MCY1077823.1"/>
    </source>
</evidence>